<dbReference type="Gene3D" id="3.30.70.1890">
    <property type="match status" value="1"/>
</dbReference>
<dbReference type="NCBIfam" id="TIGR01877">
    <property type="entry name" value="cas_cas6"/>
    <property type="match status" value="1"/>
</dbReference>
<evidence type="ECO:0000313" key="6">
    <source>
        <dbReference type="EMBL" id="QPC80927.1"/>
    </source>
</evidence>
<dbReference type="Pfam" id="PF10040">
    <property type="entry name" value="CRISPR_Cas6"/>
    <property type="match status" value="1"/>
</dbReference>
<evidence type="ECO:0000256" key="2">
    <source>
        <dbReference type="ARBA" id="ARBA00022759"/>
    </source>
</evidence>
<dbReference type="KEGG" id="pmet:G4Y79_14555"/>
<gene>
    <name evidence="6" type="primary">cas6</name>
    <name evidence="6" type="ORF">G4Y79_14555</name>
</gene>
<dbReference type="EMBL" id="CP062983">
    <property type="protein sequence ID" value="QPC80927.1"/>
    <property type="molecule type" value="Genomic_DNA"/>
</dbReference>
<organism evidence="6 7">
    <name type="scientific">Phototrophicus methaneseepsis</name>
    <dbReference type="NCBI Taxonomy" id="2710758"/>
    <lineage>
        <taxon>Bacteria</taxon>
        <taxon>Bacillati</taxon>
        <taxon>Chloroflexota</taxon>
        <taxon>Candidatus Thermofontia</taxon>
        <taxon>Phototrophicales</taxon>
        <taxon>Phototrophicaceae</taxon>
        <taxon>Phototrophicus</taxon>
    </lineage>
</organism>
<dbReference type="Gene3D" id="3.30.70.1900">
    <property type="match status" value="1"/>
</dbReference>
<dbReference type="InterPro" id="IPR019267">
    <property type="entry name" value="CRISPR-assoc_Cas6_C"/>
</dbReference>
<dbReference type="Proteomes" id="UP000594468">
    <property type="component" value="Chromosome"/>
</dbReference>
<dbReference type="InterPro" id="IPR010156">
    <property type="entry name" value="CRISPR-assoc_prot_Cas6"/>
</dbReference>
<dbReference type="GO" id="GO:0051607">
    <property type="term" value="P:defense response to virus"/>
    <property type="evidence" value="ECO:0007669"/>
    <property type="project" value="UniProtKB-KW"/>
</dbReference>
<protein>
    <submittedName>
        <fullName evidence="6">CRISPR-associated endoribonuclease Cas6</fullName>
    </submittedName>
</protein>
<keyword evidence="3" id="KW-0378">Hydrolase</keyword>
<evidence type="ECO:0000256" key="1">
    <source>
        <dbReference type="ARBA" id="ARBA00022722"/>
    </source>
</evidence>
<dbReference type="RefSeq" id="WP_195169002.1">
    <property type="nucleotide sequence ID" value="NZ_CP062983.1"/>
</dbReference>
<dbReference type="AlphaFoldDB" id="A0A7S8E5T6"/>
<name>A0A7S8E5T6_9CHLR</name>
<dbReference type="GO" id="GO:0016788">
    <property type="term" value="F:hydrolase activity, acting on ester bonds"/>
    <property type="evidence" value="ECO:0007669"/>
    <property type="project" value="InterPro"/>
</dbReference>
<dbReference type="CDD" id="cd21141">
    <property type="entry name" value="Cas6_III-like"/>
    <property type="match status" value="1"/>
</dbReference>
<keyword evidence="2" id="KW-0255">Endonuclease</keyword>
<accession>A0A7S8E5T6</accession>
<dbReference type="GO" id="GO:0004519">
    <property type="term" value="F:endonuclease activity"/>
    <property type="evidence" value="ECO:0007669"/>
    <property type="project" value="UniProtKB-KW"/>
</dbReference>
<evidence type="ECO:0000259" key="5">
    <source>
        <dbReference type="Pfam" id="PF10040"/>
    </source>
</evidence>
<keyword evidence="1" id="KW-0540">Nuclease</keyword>
<dbReference type="InterPro" id="IPR045747">
    <property type="entry name" value="CRISPR-assoc_prot_Cas6_N_sf"/>
</dbReference>
<feature type="domain" description="CRISPR-associated protein Cas6 C-terminal" evidence="5">
    <location>
        <begin position="149"/>
        <end position="268"/>
    </location>
</feature>
<keyword evidence="7" id="KW-1185">Reference proteome</keyword>
<sequence length="273" mass="30154">MSYFQNDLTSVTLHLRPRKTNRVPKWLGRAAQALYYSSLHDIHPVIATAIHDAHGPKPFTISNIIGAENDGDLTYLNPGHPVKLRLTTLHPHITAITHNTLLPNWNGTGIELHGQPLRIIANAQPDHWSQQTTFAALLDRAPDCREVHMHFTSPTAFKSTAGHHVPLPQPELVFGSLFNRWNFFAPRRMSDAVSDSISKTIQCTKADVHTETIKFARGNKGVISGFLGHVSFYISEQDSVIRRHIQALAAFALYSGIGVHTTVGMGQVKGSVA</sequence>
<evidence type="ECO:0000256" key="4">
    <source>
        <dbReference type="ARBA" id="ARBA00023118"/>
    </source>
</evidence>
<keyword evidence="4" id="KW-0051">Antiviral defense</keyword>
<evidence type="ECO:0000313" key="7">
    <source>
        <dbReference type="Proteomes" id="UP000594468"/>
    </source>
</evidence>
<proteinExistence type="predicted"/>
<reference evidence="6 7" key="1">
    <citation type="submission" date="2020-02" db="EMBL/GenBank/DDBJ databases">
        <authorList>
            <person name="Zheng R.K."/>
            <person name="Sun C.M."/>
        </authorList>
    </citation>
    <scope>NUCLEOTIDE SEQUENCE [LARGE SCALE GENOMIC DNA]</scope>
    <source>
        <strain evidence="7">rifampicinis</strain>
    </source>
</reference>
<evidence type="ECO:0000256" key="3">
    <source>
        <dbReference type="ARBA" id="ARBA00022801"/>
    </source>
</evidence>